<keyword evidence="4 13" id="KW-0808">Transferase</keyword>
<reference evidence="13 14" key="1">
    <citation type="submission" date="2020-08" db="EMBL/GenBank/DDBJ databases">
        <title>Genomic Encyclopedia of Type Strains, Phase III (KMG-III): the genomes of soil and plant-associated and newly described type strains.</title>
        <authorList>
            <person name="Whitman W."/>
        </authorList>
    </citation>
    <scope>NUCLEOTIDE SEQUENCE [LARGE SCALE GENOMIC DNA]</scope>
    <source>
        <strain evidence="13 14">CECT 8305</strain>
    </source>
</reference>
<dbReference type="Pfam" id="PF22953">
    <property type="entry name" value="SpnB_Rossmann"/>
    <property type="match status" value="1"/>
</dbReference>
<dbReference type="InterPro" id="IPR036291">
    <property type="entry name" value="NAD(P)-bd_dom_sf"/>
</dbReference>
<dbReference type="InterPro" id="IPR018201">
    <property type="entry name" value="Ketoacyl_synth_AS"/>
</dbReference>
<feature type="compositionally biased region" description="Basic and acidic residues" evidence="9">
    <location>
        <begin position="2648"/>
        <end position="2657"/>
    </location>
</feature>
<dbReference type="Gene3D" id="3.10.129.110">
    <property type="entry name" value="Polyketide synthase dehydratase"/>
    <property type="match status" value="1"/>
</dbReference>
<dbReference type="InterPro" id="IPR014031">
    <property type="entry name" value="Ketoacyl_synth_C"/>
</dbReference>
<dbReference type="CDD" id="cd00833">
    <property type="entry name" value="PKS"/>
    <property type="match status" value="1"/>
</dbReference>
<feature type="active site" description="Proton acceptor; for dehydratase activity" evidence="8">
    <location>
        <position position="248"/>
    </location>
</feature>
<evidence type="ECO:0000256" key="6">
    <source>
        <dbReference type="ARBA" id="ARBA00023268"/>
    </source>
</evidence>
<keyword evidence="6" id="KW-0511">Multifunctional enzyme</keyword>
<dbReference type="Pfam" id="PF00698">
    <property type="entry name" value="Acyl_transf_1"/>
    <property type="match status" value="2"/>
</dbReference>
<dbReference type="FunFam" id="1.10.1200.10:FF:000007">
    <property type="entry name" value="Probable polyketide synthase pks17"/>
    <property type="match status" value="2"/>
</dbReference>
<dbReference type="SMART" id="SM00827">
    <property type="entry name" value="PKS_AT"/>
    <property type="match status" value="2"/>
</dbReference>
<dbReference type="InterPro" id="IPR041618">
    <property type="entry name" value="PKS_DE"/>
</dbReference>
<evidence type="ECO:0000256" key="2">
    <source>
        <dbReference type="ARBA" id="ARBA00022450"/>
    </source>
</evidence>
<dbReference type="InterPro" id="IPR049552">
    <property type="entry name" value="PKS_DH_N"/>
</dbReference>
<dbReference type="InterPro" id="IPR049551">
    <property type="entry name" value="PKS_DH_C"/>
</dbReference>
<dbReference type="Gene3D" id="3.30.70.3290">
    <property type="match status" value="1"/>
</dbReference>
<dbReference type="SMART" id="SM00822">
    <property type="entry name" value="PKS_KR"/>
    <property type="match status" value="2"/>
</dbReference>
<dbReference type="GO" id="GO:0004312">
    <property type="term" value="F:fatty acid synthase activity"/>
    <property type="evidence" value="ECO:0007669"/>
    <property type="project" value="TreeGrafter"/>
</dbReference>
<proteinExistence type="predicted"/>
<dbReference type="Pfam" id="PF00109">
    <property type="entry name" value="ketoacyl-synt"/>
    <property type="match status" value="1"/>
</dbReference>
<name>A0A7W9QFI6_9ACTN</name>
<evidence type="ECO:0000256" key="9">
    <source>
        <dbReference type="SAM" id="MobiDB-lite"/>
    </source>
</evidence>
<dbReference type="InterPro" id="IPR014043">
    <property type="entry name" value="Acyl_transferase_dom"/>
</dbReference>
<feature type="region of interest" description="C-terminal hotdog fold" evidence="8">
    <location>
        <begin position="353"/>
        <end position="514"/>
    </location>
</feature>
<dbReference type="NCBIfam" id="NF045894">
    <property type="entry name" value="PKS_plus_SDR"/>
    <property type="match status" value="1"/>
</dbReference>
<feature type="domain" description="Carrier" evidence="10">
    <location>
        <begin position="960"/>
        <end position="1035"/>
    </location>
</feature>
<dbReference type="EMBL" id="JACHJL010000020">
    <property type="protein sequence ID" value="MBB5939069.1"/>
    <property type="molecule type" value="Genomic_DNA"/>
</dbReference>
<dbReference type="SUPFAM" id="SSF53901">
    <property type="entry name" value="Thiolase-like"/>
    <property type="match status" value="1"/>
</dbReference>
<dbReference type="InterPro" id="IPR013968">
    <property type="entry name" value="PKS_KR"/>
</dbReference>
<organism evidence="13 14">
    <name type="scientific">Streptomyces zagrosensis</name>
    <dbReference type="NCBI Taxonomy" id="1042984"/>
    <lineage>
        <taxon>Bacteria</taxon>
        <taxon>Bacillati</taxon>
        <taxon>Actinomycetota</taxon>
        <taxon>Actinomycetes</taxon>
        <taxon>Kitasatosporales</taxon>
        <taxon>Streptomycetaceae</taxon>
        <taxon>Streptomyces</taxon>
    </lineage>
</organism>
<feature type="region of interest" description="N-terminal hotdog fold" evidence="8">
    <location>
        <begin position="216"/>
        <end position="336"/>
    </location>
</feature>
<dbReference type="InterPro" id="IPR057326">
    <property type="entry name" value="KR_dom"/>
</dbReference>
<dbReference type="FunFam" id="3.40.47.10:FF:000019">
    <property type="entry name" value="Polyketide synthase type I"/>
    <property type="match status" value="1"/>
</dbReference>
<dbReference type="Pfam" id="PF00550">
    <property type="entry name" value="PP-binding"/>
    <property type="match status" value="2"/>
</dbReference>
<dbReference type="Pfam" id="PF16197">
    <property type="entry name" value="KAsynt_C_assoc"/>
    <property type="match status" value="1"/>
</dbReference>
<dbReference type="SUPFAM" id="SSF52151">
    <property type="entry name" value="FabD/lysophospholipase-like"/>
    <property type="match status" value="2"/>
</dbReference>
<dbReference type="InterPro" id="IPR014030">
    <property type="entry name" value="Ketoacyl_synth_N"/>
</dbReference>
<dbReference type="InterPro" id="IPR009081">
    <property type="entry name" value="PP-bd_ACP"/>
</dbReference>
<evidence type="ECO:0000256" key="7">
    <source>
        <dbReference type="ARBA" id="ARBA00023315"/>
    </source>
</evidence>
<dbReference type="SMART" id="SM00823">
    <property type="entry name" value="PKS_PP"/>
    <property type="match status" value="2"/>
</dbReference>
<dbReference type="SMART" id="SM00825">
    <property type="entry name" value="PKS_KS"/>
    <property type="match status" value="1"/>
</dbReference>
<dbReference type="InterPro" id="IPR020807">
    <property type="entry name" value="PKS_DH"/>
</dbReference>
<dbReference type="PROSITE" id="PS00012">
    <property type="entry name" value="PHOSPHOPANTETHEINE"/>
    <property type="match status" value="2"/>
</dbReference>
<evidence type="ECO:0000259" key="10">
    <source>
        <dbReference type="PROSITE" id="PS50075"/>
    </source>
</evidence>
<dbReference type="GO" id="GO:0006633">
    <property type="term" value="P:fatty acid biosynthetic process"/>
    <property type="evidence" value="ECO:0007669"/>
    <property type="project" value="InterPro"/>
</dbReference>
<dbReference type="SMART" id="SM00826">
    <property type="entry name" value="PKS_DH"/>
    <property type="match status" value="1"/>
</dbReference>
<keyword evidence="3" id="KW-0597">Phosphoprotein</keyword>
<evidence type="ECO:0000256" key="1">
    <source>
        <dbReference type="ARBA" id="ARBA00004792"/>
    </source>
</evidence>
<evidence type="ECO:0000256" key="8">
    <source>
        <dbReference type="PROSITE-ProRule" id="PRU01363"/>
    </source>
</evidence>
<protein>
    <submittedName>
        <fullName evidence="13">Acyl transferase domain-containing protein/acyl carrier protein</fullName>
    </submittedName>
</protein>
<dbReference type="InterPro" id="IPR020841">
    <property type="entry name" value="PKS_Beta-ketoAc_synthase_dom"/>
</dbReference>
<dbReference type="PROSITE" id="PS52004">
    <property type="entry name" value="KS3_2"/>
    <property type="match status" value="1"/>
</dbReference>
<dbReference type="Pfam" id="PF08659">
    <property type="entry name" value="KR"/>
    <property type="match status" value="2"/>
</dbReference>
<dbReference type="GO" id="GO:0004315">
    <property type="term" value="F:3-oxoacyl-[acyl-carrier-protein] synthase activity"/>
    <property type="evidence" value="ECO:0007669"/>
    <property type="project" value="InterPro"/>
</dbReference>
<dbReference type="SUPFAM" id="SSF47336">
    <property type="entry name" value="ACP-like"/>
    <property type="match status" value="2"/>
</dbReference>
<gene>
    <name evidence="13" type="ORF">FHS42_006161</name>
</gene>
<dbReference type="Gene3D" id="3.40.366.10">
    <property type="entry name" value="Malonyl-Coenzyme A Acyl Carrier Protein, domain 2"/>
    <property type="match status" value="2"/>
</dbReference>
<dbReference type="InterPro" id="IPR001227">
    <property type="entry name" value="Ac_transferase_dom_sf"/>
</dbReference>
<dbReference type="PANTHER" id="PTHR43775:SF51">
    <property type="entry name" value="INACTIVE PHENOLPHTHIOCEROL SYNTHESIS POLYKETIDE SYNTHASE TYPE I PKS1-RELATED"/>
    <property type="match status" value="1"/>
</dbReference>
<dbReference type="GO" id="GO:0031177">
    <property type="term" value="F:phosphopantetheine binding"/>
    <property type="evidence" value="ECO:0007669"/>
    <property type="project" value="InterPro"/>
</dbReference>
<dbReference type="SUPFAM" id="SSF55048">
    <property type="entry name" value="Probable ACP-binding domain of malonyl-CoA ACP transacylase"/>
    <property type="match status" value="1"/>
</dbReference>
<dbReference type="InterPro" id="IPR042104">
    <property type="entry name" value="PKS_dehydratase_sf"/>
</dbReference>
<dbReference type="PROSITE" id="PS50075">
    <property type="entry name" value="CARRIER"/>
    <property type="match status" value="2"/>
</dbReference>
<dbReference type="InterPro" id="IPR055123">
    <property type="entry name" value="SpnB-like_Rossmann"/>
</dbReference>
<evidence type="ECO:0000256" key="4">
    <source>
        <dbReference type="ARBA" id="ARBA00022679"/>
    </source>
</evidence>
<dbReference type="CDD" id="cd08952">
    <property type="entry name" value="KR_1_SDR_x"/>
    <property type="match status" value="1"/>
</dbReference>
<dbReference type="InterPro" id="IPR020806">
    <property type="entry name" value="PKS_PP-bd"/>
</dbReference>
<evidence type="ECO:0000313" key="13">
    <source>
        <dbReference type="EMBL" id="MBB5939069.1"/>
    </source>
</evidence>
<dbReference type="GO" id="GO:0033068">
    <property type="term" value="P:macrolide biosynthetic process"/>
    <property type="evidence" value="ECO:0007669"/>
    <property type="project" value="UniProtKB-ARBA"/>
</dbReference>
<dbReference type="InterPro" id="IPR032821">
    <property type="entry name" value="PKS_assoc"/>
</dbReference>
<feature type="domain" description="Ketosynthase family 3 (KS3)" evidence="11">
    <location>
        <begin position="1060"/>
        <end position="1481"/>
    </location>
</feature>
<keyword evidence="2" id="KW-0596">Phosphopantetheine</keyword>
<sequence>MNGPLSVVVSGDVVALRELVAECEADGVRARVIAVDYASHSAQVEEIRDRLLEELAPVQPQSASVPVYSSVTGGLLDAGAADAAYWVRNLRETVRFEEAVQALLADGRQVFVEVSPHPVLTTSLQEILDASAASAGIKGVVVGTLRRGEGGSRRMVASLAELFVHGVPVSWSSLFAGLDARRVELPTYAFQRERYWPDAPASVGDVVGAGLATPGHPLLGAMVELPESGGMLFTGKISVRTHPWLADHVVRGHVVFPPTALVDLAVRAGDAVGCDHLGDLELTSPLVLPDHGGCQLRVSLTEREEGWTVSVHARPDGGANWTRHATGLLTTRTATDSDFAGLEAAATWPPSGATEIDLSSFYAVSDTDTPGTGIAHGPVFQGLTRAWTQGDRVWAEATLPESQADRAGAYGVHPALLDAALHAVTVGSGSLPASFGDVVLRATGATHIRVRLTLIRDDEFSVAIADGGGAPVLSIGSVVLRPLPEGDFATAPRDTAVLALQWTALDAVSSAPADGWVVVGPGGKIADLDALIAAVGDGAPVPRQVVLAVPHHPRPAPDLVHEVTVRTLEQVQRWLGEQRLGGTRLAVVTRSAVTTGADDPVTDLPASAVWGLIRSAQTENPDRITLVDLKPGVPLDLPALAGVALTAEDQVAFRDGEVRVPRLVRRTPAVATAGEPAVVRGTVVITGALGGLGSLTARHLVRHHGVRHLLLASRRGERAQGAAELTEELTELGARVTVVACDVSDRNALARMLAAVPGEHPVSGVVHTAGLLDDGVIESLTGERVSRVLLPKVDAAWHLHELTQGMDLSFFVVFSSLAGLLGGPGQANYAAGNVFADTLVQWRRQAGLPGVSMAWGAWTPEVGLTGTLTDIDLRRMARAGMPLLSVEQGLDLFDQALGADDAVLGLTRLDTGALRAQGDVPPILRSLVGGVVRRVAGNARQRPGGFAQQWSALPAEERPRFLHKLLRGHVAAVLGHRSPDHIDVDEAFKLLGFDSLTAVELRNEVAAATGLGLPATLVFDYPTIALLADHLAVRLAELLGEKPVAAEAVGTPPPVVSVADDPIVIVGMACRFPGNVADPDGLWRLLVDGEDAVAGFPTDRGWDLDELLASGASATARGGFLHGVGDFDAGFFGISPREALAMDPQQRLLLETSWEALEHAGIDPASMAGEAAGVFVGAFPSGYTELASRADGDLAGHLITGGSGSVVSGRVAYTLGLHGPAVTVDTACSSSLVALHLAAQALRSGECTMALTGGVTVIATPDTFVGFSQQGGLSVDGRCKAFADAADGTGWSEGAGMLVVQRLSDARRAGRRVLAVVRSSAVNQDGASNGLTAPNGPAQQRVIRQALAGAGLSAAEVDAVEAHGTGTVLGDPIEAQALIATYGQGRPADRPLWLGSLKSNFGHTQAAAGVAGIIKMVMAMRHGVLPRTLHVDAPSSRVDWTQGSVRLLTEATAWPESGRARRAGVSSFGVSGTNAHVILEAPEPVIGPLEPVEPVGSVGGLADALAVGVVPWVLSGKTAEAVRVQAARLLDRTETDRTLDVREVAWSLAATRSRFDHRTVVIGADRDTLLAGLRAVSEGMPTAQAFHGDARVGSGAGVGVLFSGQGAQRLGMGRRLYECSAVFAGALDVVVAELELHVGRSLTEVMWGGDAGLLEGTGWAQPALFAVEVALFRVVESWGVVVDYVLGHSVGEIAAAYVSGVLSLGDACRLVVARGGLMQALPAGGAMVAVEASEDEVVGLLTAGVSIAAVNSPESLVVAGAEDEVTRIAEEFAGRGRRTNRLRVSHAFHSPLMEPMLHEFELVLRTLTWGAPRIPVVSNLTGELVDAELLCSPAYWVRQVRETVRFADGVRRLESLSVRTLIEVGPNGALAAMAQHTCTDEVAAVALLRGDDQPEDTALAAGAARLFVRGVPMNRYALTPGGSADGDRWVELPTYAFQRERYWVEADETTVSAAGDARDAEFWASVERQDVGALAESLGLDGDVVSPLLPALSSWRDRNRDDRTADSWRYREIWKRLDGFSPAEMTVPWLVVVPAVPTASGADPWVTDVVAAMGPEVHVLEYDGMGRAALAARLPEGDFAGVLSLLATAESGPGVTPPGVVPTLTLLQALGDAGNAAPVWAVTRGAVSVGRHDPVTNPRQAGIWGVARVAALERPQQWGGVVDLPEALDSRTTRRLTSILTGSVRSASASASAEPGVSDEDQLAVRDGEVFGRRLVHAPSSGSVGAPWSVRGTVLITGGTGGLGAFVARWVVERGAEHVLLLSRRGPEAAGAKLLSGELETLGARVTVAACDVTDRSALAAVIDGIPGDVPLTTVVHAAGVSHGVVEIDEVTPDEVEVELRAKVAGATHLDELTRDLDLNAFVLFSSGASAWGSGGQAAYAAGNAYLDALAAHRRAHGRPGTAIAWGNWAEAGMAVDNPEQGAYLRRLGVLPMRPEFALAALSRVLRDDETGMTVTDMDWSRFAPAFTVARKSALLSDIPEVEQALTGAARDSDEEAGSEFTRRWADLASTERPRFLQEFIRGQVAAVLGHTASTRIDIGQAFKELGFDSLTAVELRNQLAAATGLSLPATLAFDYPSITALAGHLTELLGSSSESDDDEALRRAIASIPPAKLREAGLLDLVLGLADSTPGLVGPGGQEKQQPGQPEQHRQEQQRQEDDEAALLAADVDDLVRIALAGNDDS</sequence>
<feature type="domain" description="PKS/mFAS DH" evidence="12">
    <location>
        <begin position="216"/>
        <end position="514"/>
    </location>
</feature>
<dbReference type="PANTHER" id="PTHR43775">
    <property type="entry name" value="FATTY ACID SYNTHASE"/>
    <property type="match status" value="1"/>
</dbReference>
<evidence type="ECO:0000259" key="11">
    <source>
        <dbReference type="PROSITE" id="PS52004"/>
    </source>
</evidence>
<keyword evidence="5" id="KW-0045">Antibiotic biosynthesis</keyword>
<dbReference type="Pfam" id="PF21089">
    <property type="entry name" value="PKS_DH_N"/>
    <property type="match status" value="1"/>
</dbReference>
<feature type="active site" description="Proton donor; for dehydratase activity" evidence="8">
    <location>
        <position position="418"/>
    </location>
</feature>
<dbReference type="PROSITE" id="PS00606">
    <property type="entry name" value="KS3_1"/>
    <property type="match status" value="1"/>
</dbReference>
<dbReference type="Proteomes" id="UP000588098">
    <property type="component" value="Unassembled WGS sequence"/>
</dbReference>
<dbReference type="InterPro" id="IPR016039">
    <property type="entry name" value="Thiolase-like"/>
</dbReference>
<dbReference type="InterPro" id="IPR049900">
    <property type="entry name" value="PKS_mFAS_DH"/>
</dbReference>
<dbReference type="InterPro" id="IPR016036">
    <property type="entry name" value="Malonyl_transacylase_ACP-bd"/>
</dbReference>
<dbReference type="Gene3D" id="3.40.50.720">
    <property type="entry name" value="NAD(P)-binding Rossmann-like Domain"/>
    <property type="match status" value="2"/>
</dbReference>
<accession>A0A7W9QFI6</accession>
<feature type="region of interest" description="Disordered" evidence="9">
    <location>
        <begin position="2631"/>
        <end position="2660"/>
    </location>
</feature>
<dbReference type="InterPro" id="IPR050091">
    <property type="entry name" value="PKS_NRPS_Biosynth_Enz"/>
</dbReference>
<dbReference type="SMART" id="SM01294">
    <property type="entry name" value="PKS_PP_betabranch"/>
    <property type="match status" value="2"/>
</dbReference>
<dbReference type="PROSITE" id="PS52019">
    <property type="entry name" value="PKS_MFAS_DH"/>
    <property type="match status" value="1"/>
</dbReference>
<comment type="pathway">
    <text evidence="1">Antibiotic biosynthesis.</text>
</comment>
<dbReference type="CDD" id="cd08956">
    <property type="entry name" value="KR_3_FAS_SDR_x"/>
    <property type="match status" value="1"/>
</dbReference>
<dbReference type="InterPro" id="IPR006162">
    <property type="entry name" value="Ppantetheine_attach_site"/>
</dbReference>
<keyword evidence="14" id="KW-1185">Reference proteome</keyword>
<dbReference type="Pfam" id="PF14765">
    <property type="entry name" value="PS-DH"/>
    <property type="match status" value="1"/>
</dbReference>
<evidence type="ECO:0000259" key="12">
    <source>
        <dbReference type="PROSITE" id="PS52019"/>
    </source>
</evidence>
<evidence type="ECO:0000313" key="14">
    <source>
        <dbReference type="Proteomes" id="UP000588098"/>
    </source>
</evidence>
<dbReference type="Pfam" id="PF18369">
    <property type="entry name" value="PKS_DE"/>
    <property type="match status" value="1"/>
</dbReference>
<dbReference type="Gene3D" id="3.40.47.10">
    <property type="match status" value="1"/>
</dbReference>
<dbReference type="FunFam" id="3.40.366.10:FF:000002">
    <property type="entry name" value="Probable polyketide synthase 2"/>
    <property type="match status" value="1"/>
</dbReference>
<keyword evidence="7" id="KW-0012">Acyltransferase</keyword>
<dbReference type="Gene3D" id="6.10.140.1830">
    <property type="match status" value="1"/>
</dbReference>
<dbReference type="Pfam" id="PF02801">
    <property type="entry name" value="Ketoacyl-synt_C"/>
    <property type="match status" value="1"/>
</dbReference>
<evidence type="ECO:0000256" key="3">
    <source>
        <dbReference type="ARBA" id="ARBA00022553"/>
    </source>
</evidence>
<feature type="domain" description="Carrier" evidence="10">
    <location>
        <begin position="2515"/>
        <end position="2590"/>
    </location>
</feature>
<dbReference type="SUPFAM" id="SSF51735">
    <property type="entry name" value="NAD(P)-binding Rossmann-fold domains"/>
    <property type="match status" value="4"/>
</dbReference>
<evidence type="ECO:0000256" key="5">
    <source>
        <dbReference type="ARBA" id="ARBA00023194"/>
    </source>
</evidence>
<dbReference type="InterPro" id="IPR036736">
    <property type="entry name" value="ACP-like_sf"/>
</dbReference>
<dbReference type="Gene3D" id="1.10.1200.10">
    <property type="entry name" value="ACP-like"/>
    <property type="match status" value="2"/>
</dbReference>
<comment type="caution">
    <text evidence="13">The sequence shown here is derived from an EMBL/GenBank/DDBJ whole genome shotgun (WGS) entry which is preliminary data.</text>
</comment>
<dbReference type="InterPro" id="IPR016035">
    <property type="entry name" value="Acyl_Trfase/lysoPLipase"/>
</dbReference>